<dbReference type="Proteomes" id="UP000626026">
    <property type="component" value="Unassembled WGS sequence"/>
</dbReference>
<proteinExistence type="predicted"/>
<accession>A0ABR7RJP6</accession>
<organism evidence="1 2">
    <name type="scientific">Teichococcus aerophilus</name>
    <dbReference type="NCBI Taxonomy" id="1224513"/>
    <lineage>
        <taxon>Bacteria</taxon>
        <taxon>Pseudomonadati</taxon>
        <taxon>Pseudomonadota</taxon>
        <taxon>Alphaproteobacteria</taxon>
        <taxon>Acetobacterales</taxon>
        <taxon>Roseomonadaceae</taxon>
        <taxon>Roseomonas</taxon>
    </lineage>
</organism>
<reference evidence="1 2" key="1">
    <citation type="journal article" date="2013" name="Int. J. Syst. Evol. Microbiol.">
        <title>Roseomonas aerophila sp. nov., isolated from air.</title>
        <authorList>
            <person name="Kim S.J."/>
            <person name="Weon H.Y."/>
            <person name="Ahn J.H."/>
            <person name="Hong S.B."/>
            <person name="Seok S.J."/>
            <person name="Whang K.S."/>
            <person name="Kwon S.W."/>
        </authorList>
    </citation>
    <scope>NUCLEOTIDE SEQUENCE [LARGE SCALE GENOMIC DNA]</scope>
    <source>
        <strain evidence="1 2">NBRC 108923</strain>
    </source>
</reference>
<evidence type="ECO:0000313" key="1">
    <source>
        <dbReference type="EMBL" id="MBC9206804.1"/>
    </source>
</evidence>
<dbReference type="EMBL" id="JACTVA010000010">
    <property type="protein sequence ID" value="MBC9206804.1"/>
    <property type="molecule type" value="Genomic_DNA"/>
</dbReference>
<sequence>MMHRELNGAALALLAGAVALFCAGLTFAVSNWDEAVTDRAYVEAARRAVEAERNGTLAAEEGSMRMWVPQDYALPSPGFRLREEQLSRSNGPLKGAR</sequence>
<keyword evidence="2" id="KW-1185">Reference proteome</keyword>
<evidence type="ECO:0000313" key="2">
    <source>
        <dbReference type="Proteomes" id="UP000626026"/>
    </source>
</evidence>
<protein>
    <submittedName>
        <fullName evidence="1">Uncharacterized protein</fullName>
    </submittedName>
</protein>
<comment type="caution">
    <text evidence="1">The sequence shown here is derived from an EMBL/GenBank/DDBJ whole genome shotgun (WGS) entry which is preliminary data.</text>
</comment>
<gene>
    <name evidence="1" type="ORF">IBL26_08145</name>
</gene>
<dbReference type="RefSeq" id="WP_187783973.1">
    <property type="nucleotide sequence ID" value="NZ_JACTVA010000010.1"/>
</dbReference>
<name>A0ABR7RJP6_9PROT</name>